<feature type="transmembrane region" description="Helical" evidence="9">
    <location>
        <begin position="1218"/>
        <end position="1247"/>
    </location>
</feature>
<proteinExistence type="predicted"/>
<keyword evidence="7 9" id="KW-0472">Membrane</keyword>
<dbReference type="InterPro" id="IPR003439">
    <property type="entry name" value="ABC_transporter-like_ATP-bd"/>
</dbReference>
<dbReference type="Gene3D" id="3.40.50.300">
    <property type="entry name" value="P-loop containing nucleotide triphosphate hydrolases"/>
    <property type="match status" value="2"/>
</dbReference>
<evidence type="ECO:0000256" key="6">
    <source>
        <dbReference type="ARBA" id="ARBA00022989"/>
    </source>
</evidence>
<feature type="transmembrane region" description="Helical" evidence="9">
    <location>
        <begin position="1134"/>
        <end position="1157"/>
    </location>
</feature>
<dbReference type="PANTHER" id="PTHR24223">
    <property type="entry name" value="ATP-BINDING CASSETTE SUB-FAMILY C"/>
    <property type="match status" value="1"/>
</dbReference>
<evidence type="ECO:0000259" key="11">
    <source>
        <dbReference type="PROSITE" id="PS50929"/>
    </source>
</evidence>
<dbReference type="InterPro" id="IPR017871">
    <property type="entry name" value="ABC_transporter-like_CS"/>
</dbReference>
<dbReference type="InterPro" id="IPR050173">
    <property type="entry name" value="ABC_transporter_C-like"/>
</dbReference>
<feature type="transmembrane region" description="Helical" evidence="9">
    <location>
        <begin position="598"/>
        <end position="620"/>
    </location>
</feature>
<feature type="domain" description="ABC transmembrane type-1" evidence="11">
    <location>
        <begin position="337"/>
        <end position="657"/>
    </location>
</feature>
<dbReference type="CDD" id="cd18596">
    <property type="entry name" value="ABC_6TM_VMR1_D1_like"/>
    <property type="match status" value="1"/>
</dbReference>
<keyword evidence="5" id="KW-0067">ATP-binding</keyword>
<evidence type="ECO:0000256" key="4">
    <source>
        <dbReference type="ARBA" id="ARBA00022741"/>
    </source>
</evidence>
<evidence type="ECO:0000256" key="1">
    <source>
        <dbReference type="ARBA" id="ARBA00004370"/>
    </source>
</evidence>
<dbReference type="EMBL" id="JAFIQS010000007">
    <property type="protein sequence ID" value="KAG5167486.1"/>
    <property type="molecule type" value="Genomic_DNA"/>
</dbReference>
<dbReference type="GO" id="GO:0016887">
    <property type="term" value="F:ATP hydrolysis activity"/>
    <property type="evidence" value="ECO:0007669"/>
    <property type="project" value="InterPro"/>
</dbReference>
<dbReference type="Pfam" id="PF00664">
    <property type="entry name" value="ABC_membrane"/>
    <property type="match status" value="2"/>
</dbReference>
<dbReference type="PANTHER" id="PTHR24223:SF415">
    <property type="entry name" value="FI20190P1"/>
    <property type="match status" value="1"/>
</dbReference>
<feature type="compositionally biased region" description="Basic and acidic residues" evidence="8">
    <location>
        <begin position="457"/>
        <end position="466"/>
    </location>
</feature>
<feature type="transmembrane region" description="Helical" evidence="9">
    <location>
        <begin position="488"/>
        <end position="510"/>
    </location>
</feature>
<name>A0A8H7XTV7_PSICU</name>
<evidence type="ECO:0008006" key="13">
    <source>
        <dbReference type="Google" id="ProtNLM"/>
    </source>
</evidence>
<keyword evidence="6 9" id="KW-1133">Transmembrane helix</keyword>
<feature type="domain" description="ABC transmembrane type-1" evidence="11">
    <location>
        <begin position="1124"/>
        <end position="1383"/>
    </location>
</feature>
<feature type="region of interest" description="Disordered" evidence="8">
    <location>
        <begin position="1544"/>
        <end position="1565"/>
    </location>
</feature>
<dbReference type="SUPFAM" id="SSF52540">
    <property type="entry name" value="P-loop containing nucleoside triphosphate hydrolases"/>
    <property type="match status" value="2"/>
</dbReference>
<feature type="compositionally biased region" description="Polar residues" evidence="8">
    <location>
        <begin position="435"/>
        <end position="445"/>
    </location>
</feature>
<dbReference type="InterPro" id="IPR003593">
    <property type="entry name" value="AAA+_ATPase"/>
</dbReference>
<keyword evidence="3 9" id="KW-0812">Transmembrane</keyword>
<accession>A0A8H7XTV7</accession>
<evidence type="ECO:0000256" key="5">
    <source>
        <dbReference type="ARBA" id="ARBA00022840"/>
    </source>
</evidence>
<dbReference type="InterPro" id="IPR036640">
    <property type="entry name" value="ABC1_TM_sf"/>
</dbReference>
<keyword evidence="2" id="KW-0813">Transport</keyword>
<feature type="domain" description="ABC transporter" evidence="10">
    <location>
        <begin position="1426"/>
        <end position="1690"/>
    </location>
</feature>
<dbReference type="Pfam" id="PF00005">
    <property type="entry name" value="ABC_tran"/>
    <property type="match status" value="2"/>
</dbReference>
<feature type="domain" description="ABC transporter" evidence="10">
    <location>
        <begin position="744"/>
        <end position="980"/>
    </location>
</feature>
<feature type="transmembrane region" description="Helical" evidence="9">
    <location>
        <begin position="133"/>
        <end position="152"/>
    </location>
</feature>
<evidence type="ECO:0000256" key="2">
    <source>
        <dbReference type="ARBA" id="ARBA00022448"/>
    </source>
</evidence>
<feature type="transmembrane region" description="Helical" evidence="9">
    <location>
        <begin position="228"/>
        <end position="248"/>
    </location>
</feature>
<dbReference type="GO" id="GO:0016020">
    <property type="term" value="C:membrane"/>
    <property type="evidence" value="ECO:0007669"/>
    <property type="project" value="UniProtKB-SubCell"/>
</dbReference>
<evidence type="ECO:0000256" key="7">
    <source>
        <dbReference type="ARBA" id="ARBA00023136"/>
    </source>
</evidence>
<dbReference type="Gene3D" id="1.20.1560.10">
    <property type="entry name" value="ABC transporter type 1, transmembrane domain"/>
    <property type="match status" value="2"/>
</dbReference>
<feature type="region of interest" description="Disordered" evidence="8">
    <location>
        <begin position="435"/>
        <end position="474"/>
    </location>
</feature>
<dbReference type="FunFam" id="3.40.50.300:FF:001354">
    <property type="entry name" value="ATP-binding cassette (ABC) transporter, putative"/>
    <property type="match status" value="1"/>
</dbReference>
<dbReference type="CDD" id="cd18604">
    <property type="entry name" value="ABC_6TM_VMR1_D2_like"/>
    <property type="match status" value="1"/>
</dbReference>
<evidence type="ECO:0000256" key="3">
    <source>
        <dbReference type="ARBA" id="ARBA00022692"/>
    </source>
</evidence>
<dbReference type="PROSITE" id="PS50929">
    <property type="entry name" value="ABC_TM1F"/>
    <property type="match status" value="2"/>
</dbReference>
<comment type="caution">
    <text evidence="12">The sequence shown here is derived from an EMBL/GenBank/DDBJ whole genome shotgun (WGS) entry which is preliminary data.</text>
</comment>
<dbReference type="PROSITE" id="PS50893">
    <property type="entry name" value="ABC_TRANSPORTER_2"/>
    <property type="match status" value="2"/>
</dbReference>
<reference evidence="12" key="1">
    <citation type="submission" date="2021-02" db="EMBL/GenBank/DDBJ databases">
        <title>Psilocybe cubensis genome.</title>
        <authorList>
            <person name="Mckernan K.J."/>
            <person name="Crawford S."/>
            <person name="Trippe A."/>
            <person name="Kane L.T."/>
            <person name="Mclaughlin S."/>
        </authorList>
    </citation>
    <scope>NUCLEOTIDE SEQUENCE [LARGE SCALE GENOMIC DNA]</scope>
    <source>
        <strain evidence="12">MGC-MH-2018</strain>
    </source>
</reference>
<evidence type="ECO:0000259" key="10">
    <source>
        <dbReference type="PROSITE" id="PS50893"/>
    </source>
</evidence>
<feature type="transmembrane region" description="Helical" evidence="9">
    <location>
        <begin position="516"/>
        <end position="534"/>
    </location>
</feature>
<dbReference type="CDD" id="cd03244">
    <property type="entry name" value="ABCC_MRP_domain2"/>
    <property type="match status" value="1"/>
</dbReference>
<comment type="subcellular location">
    <subcellularLocation>
        <location evidence="1">Membrane</location>
    </subcellularLocation>
</comment>
<evidence type="ECO:0000313" key="12">
    <source>
        <dbReference type="EMBL" id="KAG5167486.1"/>
    </source>
</evidence>
<feature type="transmembrane region" description="Helical" evidence="9">
    <location>
        <begin position="194"/>
        <end position="216"/>
    </location>
</feature>
<dbReference type="InterPro" id="IPR011527">
    <property type="entry name" value="ABC1_TM_dom"/>
</dbReference>
<dbReference type="InterPro" id="IPR027417">
    <property type="entry name" value="P-loop_NTPase"/>
</dbReference>
<dbReference type="CDD" id="cd03250">
    <property type="entry name" value="ABCC_MRP_domain1"/>
    <property type="match status" value="1"/>
</dbReference>
<dbReference type="GO" id="GO:0005524">
    <property type="term" value="F:ATP binding"/>
    <property type="evidence" value="ECO:0007669"/>
    <property type="project" value="UniProtKB-KW"/>
</dbReference>
<organism evidence="12">
    <name type="scientific">Psilocybe cubensis</name>
    <name type="common">Psychedelic mushroom</name>
    <name type="synonym">Stropharia cubensis</name>
    <dbReference type="NCBI Taxonomy" id="181762"/>
    <lineage>
        <taxon>Eukaryota</taxon>
        <taxon>Fungi</taxon>
        <taxon>Dikarya</taxon>
        <taxon>Basidiomycota</taxon>
        <taxon>Agaricomycotina</taxon>
        <taxon>Agaricomycetes</taxon>
        <taxon>Agaricomycetidae</taxon>
        <taxon>Agaricales</taxon>
        <taxon>Agaricineae</taxon>
        <taxon>Strophariaceae</taxon>
        <taxon>Psilocybe</taxon>
    </lineage>
</organism>
<feature type="transmembrane region" description="Helical" evidence="9">
    <location>
        <begin position="164"/>
        <end position="182"/>
    </location>
</feature>
<feature type="transmembrane region" description="Helical" evidence="9">
    <location>
        <begin position="1042"/>
        <end position="1061"/>
    </location>
</feature>
<evidence type="ECO:0000256" key="8">
    <source>
        <dbReference type="SAM" id="MobiDB-lite"/>
    </source>
</evidence>
<dbReference type="SUPFAM" id="SSF90123">
    <property type="entry name" value="ABC transporter transmembrane region"/>
    <property type="match status" value="2"/>
</dbReference>
<evidence type="ECO:0000256" key="9">
    <source>
        <dbReference type="SAM" id="Phobius"/>
    </source>
</evidence>
<dbReference type="SMART" id="SM00382">
    <property type="entry name" value="AAA"/>
    <property type="match status" value="2"/>
</dbReference>
<keyword evidence="4" id="KW-0547">Nucleotide-binding</keyword>
<sequence>MGVRACDTASSNIKSIVGHVNLQRSPLQRPPNKLEFRQMGICNNRSVFEFNDPCIRASWSALLPFGLVGLLCLSKLPKPRPVQRFCRFLQSPLHNFLTLREAEALDNKSAIGRAFENDNIEDLPKSHVRRHHVAFAFIGAAEGLCWIVSGSFQLHDSHNNVDGILCYALAFSWIYTAIRPLVPSTSKSAPYDVVVIYLLFFFGAIVDIGGIIYDYAVLLSPLPSQLSLLLRSVNLLAIVSSLIIIFNIPSELPSAKVDPQEIGHTLTTEDYATLWQWVSFSWIYPLIRSGRYATLHEKDVWNISPTMQSRPLFAKFSALRQTSLFRRIWAANSLDIIIDFTLTIVSVVLQYTGPYFLKKILDTIDVEVITPEKKLEAYIYGFLAFFCTILKTQSDLQHLWFARRASTRIRSELMTSIYAKALKRKDFSAIVDQSKATDSTSQAPPTSGRKGKAGSKGKSDTSDDPKPGASTGKIVNLMSSDSNRISRMVTIIFNLYGAPFEIIIACTFLYQLLGISAFAGFLVLVVGWPLNNFLARRNVRINKGIMSAQDKRMGVLNELIRAIKFIKLFAWEERWIARAMEARELELKWIRKARINQILFHLLTNSAPILVSIISFFAYVMSGNELTISTAFTAIALFSMVRAPLKVLPTYLVQILQAQVALERISVYLDEEEVTEQVSTLKRNSQPFDAIVDEGLGLSNATLRWNEVTVVEKKDKARTSSISHPPATSSVPEIAVVANEGSSSDSTTLESNEVHKFELSDISVKFPEGKLTVVTGPTASGKTALLASMAILGEMTLVSGRILLSKDPNRVDENGLMYCISYAAQLPWLLHRSIKENIIFGYPFDEERYNTVVECCALLPDLQMLEDGDATEIGARGVNLSGGQKARVALARAVYARTKFVLLDDPLSAVDSHTARFLFDRLLCGPLLANRTVVLVTHHVNLVLPAAHYLVRMLDGRIDTQGGVHELREQGVLSDIVVESSIRVHEEVKVEVEQPEAKTALEDQLEPKIEVKKPRKLVSDEFRETGGVKWSIYNTYLKASSYRIWFILAVIVFVNQFLGIAEKLWIRTWGEAYRNETSSTPYGVQYPTILTINLNAANDQTNFGIQQFGQAVGLDSRTPGPFGIVWPSAMEHPLLYIGIYAAIGMITTLVSVLSVTAQYTGALRASRILFKRLLVAIVHATFRFHDITPQGRILNRFGKDMDTIDSSLAGTLQAVNSALAGFLVAILTVAVVLPYFCIPAFFIGLIYRELALGYLNTGRDLRRMEATTRSPIYSHFGEMLEGIVTVRAFCAERRFLDGLYVKIDTTTKAAYYFPSMWYMFWMTNRWLLVNFDTLGALIVLLTTLFSISILKNDAGLAALCITSAMAFTLSVYWTCRYWTTLELDLNSVERLIEYLDVPQEPPAIIETKRAPAYWPSYSSNNDLLVVENLEVKYAPELPSVINDVSFSLKAGERIGLLGRTGSGKSTLATSLMRFVEPTNGSITIDGIDISTIGVYDLRSKITFIPQDATLFSGTLRENLDPFGDHSDGECTEALRRVRMFADDTPQTQSIRPSRTPSRASSMHSEHFSTATTNIDSKPNISLDAQVSAGGTNFSQGQRQLIAMARALIRRSPIIIFDEATSSIDFETDSIIQATIREEFSGSLLLTVAHRLRTIIDYDRLIILDKGKIVEFDTPWNLIQKEDGVFRSMCMKTGTFSELEDAAKAASLT</sequence>
<dbReference type="PROSITE" id="PS00211">
    <property type="entry name" value="ABC_TRANSPORTER_1"/>
    <property type="match status" value="2"/>
</dbReference>
<dbReference type="GO" id="GO:0140359">
    <property type="term" value="F:ABC-type transporter activity"/>
    <property type="evidence" value="ECO:0007669"/>
    <property type="project" value="InterPro"/>
</dbReference>
<feature type="transmembrane region" description="Helical" evidence="9">
    <location>
        <begin position="1356"/>
        <end position="1375"/>
    </location>
</feature>
<gene>
    <name evidence="12" type="ORF">JR316_007836</name>
</gene>
<feature type="transmembrane region" description="Helical" evidence="9">
    <location>
        <begin position="1326"/>
        <end position="1350"/>
    </location>
</feature>
<protein>
    <recommendedName>
        <fullName evidence="13">Multidrug resistance-associated ABC transporter</fullName>
    </recommendedName>
</protein>